<comment type="similarity">
    <text evidence="1 8">Belongs to the sigma-70 factor family.</text>
</comment>
<keyword evidence="2" id="KW-0963">Cytoplasm</keyword>
<dbReference type="Pfam" id="PF04545">
    <property type="entry name" value="Sigma70_r4"/>
    <property type="match status" value="1"/>
</dbReference>
<keyword evidence="5 8" id="KW-0731">Sigma factor</keyword>
<dbReference type="GO" id="GO:0006352">
    <property type="term" value="P:DNA-templated transcription initiation"/>
    <property type="evidence" value="ECO:0007669"/>
    <property type="project" value="UniProtKB-UniRule"/>
</dbReference>
<keyword evidence="7 8" id="KW-0804">Transcription</keyword>
<dbReference type="InterPro" id="IPR009042">
    <property type="entry name" value="RNA_pol_sigma70_r1_2"/>
</dbReference>
<dbReference type="PROSITE" id="PS00715">
    <property type="entry name" value="SIGMA70_1"/>
    <property type="match status" value="1"/>
</dbReference>
<dbReference type="Proteomes" id="UP000198729">
    <property type="component" value="Unassembled WGS sequence"/>
</dbReference>
<dbReference type="PROSITE" id="PS00716">
    <property type="entry name" value="SIGMA70_2"/>
    <property type="match status" value="1"/>
</dbReference>
<dbReference type="GO" id="GO:0003677">
    <property type="term" value="F:DNA binding"/>
    <property type="evidence" value="ECO:0007669"/>
    <property type="project" value="UniProtKB-KW"/>
</dbReference>
<comment type="function">
    <text evidence="8">Sigma factors are initiation factors that promote the attachment of RNA polymerase to specific initiation sites and are then released.</text>
</comment>
<dbReference type="CDD" id="cd06171">
    <property type="entry name" value="Sigma70_r4"/>
    <property type="match status" value="1"/>
</dbReference>
<evidence type="ECO:0000256" key="7">
    <source>
        <dbReference type="ARBA" id="ARBA00023163"/>
    </source>
</evidence>
<dbReference type="FunFam" id="1.20.120.1810:FF:000001">
    <property type="entry name" value="RNA polymerase sigma factor RpoH"/>
    <property type="match status" value="1"/>
</dbReference>
<dbReference type="NCBIfam" id="TIGR02392">
    <property type="entry name" value="rpoH_proteo"/>
    <property type="match status" value="1"/>
</dbReference>
<dbReference type="PANTHER" id="PTHR30376:SF3">
    <property type="entry name" value="RNA POLYMERASE SIGMA FACTOR RPOH"/>
    <property type="match status" value="1"/>
</dbReference>
<dbReference type="Pfam" id="PF04542">
    <property type="entry name" value="Sigma70_r2"/>
    <property type="match status" value="1"/>
</dbReference>
<dbReference type="InterPro" id="IPR050813">
    <property type="entry name" value="Sigma-70_Factor"/>
</dbReference>
<evidence type="ECO:0000256" key="8">
    <source>
        <dbReference type="RuleBase" id="RU362124"/>
    </source>
</evidence>
<dbReference type="RefSeq" id="WP_090286604.1">
    <property type="nucleotide sequence ID" value="NZ_FMWO01000054.1"/>
</dbReference>
<evidence type="ECO:0000256" key="6">
    <source>
        <dbReference type="ARBA" id="ARBA00023125"/>
    </source>
</evidence>
<proteinExistence type="inferred from homology"/>
<sequence>MNEAYAMPVTVSGGLENYIQTANAYPILSREEEYSLAKRLRDEGDVAAAHQLVLSHLRSVIAVARGYLGYGLSHADLIQEGTIGLMKAVRRFDPERGIRLMTFATHWIKAEIHEFVIRNWRLVKIATTKHQRKLFFNLRSMKKGLDAMNQTEVANMAKELGVTTKEVVEMETRFSGRDVSLEPLSEEDDEFTSPIYYLTDGADPSQTLENAELEEVTHARLQQSLDSLDVRSRRIIEARWLQDDAKATTLHELASELGISAERVRQLESKAMAKIRNTITTKM</sequence>
<evidence type="ECO:0000256" key="4">
    <source>
        <dbReference type="ARBA" id="ARBA00023016"/>
    </source>
</evidence>
<dbReference type="GO" id="GO:0016987">
    <property type="term" value="F:sigma factor activity"/>
    <property type="evidence" value="ECO:0007669"/>
    <property type="project" value="UniProtKB-UniRule"/>
</dbReference>
<keyword evidence="12" id="KW-1185">Reference proteome</keyword>
<evidence type="ECO:0000256" key="5">
    <source>
        <dbReference type="ARBA" id="ARBA00023082"/>
    </source>
</evidence>
<dbReference type="NCBIfam" id="TIGR02937">
    <property type="entry name" value="sigma70-ECF"/>
    <property type="match status" value="1"/>
</dbReference>
<dbReference type="STRING" id="51642.NSMM_460006"/>
<dbReference type="InterPro" id="IPR014284">
    <property type="entry name" value="RNA_pol_sigma-70_dom"/>
</dbReference>
<evidence type="ECO:0000256" key="3">
    <source>
        <dbReference type="ARBA" id="ARBA00023015"/>
    </source>
</evidence>
<dbReference type="InterPro" id="IPR013324">
    <property type="entry name" value="RNA_pol_sigma_r3/r4-like"/>
</dbReference>
<dbReference type="InterPro" id="IPR007627">
    <property type="entry name" value="RNA_pol_sigma70_r2"/>
</dbReference>
<keyword evidence="6 8" id="KW-0238">DNA-binding</keyword>
<name>A0A1G5SFE6_9PROT</name>
<dbReference type="PRINTS" id="PR00046">
    <property type="entry name" value="SIGMA70FCT"/>
</dbReference>
<dbReference type="SUPFAM" id="SSF88659">
    <property type="entry name" value="Sigma3 and sigma4 domains of RNA polymerase sigma factors"/>
    <property type="match status" value="1"/>
</dbReference>
<dbReference type="AlphaFoldDB" id="A0A1G5SFE6"/>
<evidence type="ECO:0000256" key="1">
    <source>
        <dbReference type="ARBA" id="ARBA00007788"/>
    </source>
</evidence>
<evidence type="ECO:0000313" key="12">
    <source>
        <dbReference type="Proteomes" id="UP000198729"/>
    </source>
</evidence>
<keyword evidence="4" id="KW-0346">Stress response</keyword>
<feature type="domain" description="RNA polymerase sigma-70" evidence="9">
    <location>
        <begin position="76"/>
        <end position="89"/>
    </location>
</feature>
<dbReference type="InterPro" id="IPR013325">
    <property type="entry name" value="RNA_pol_sigma_r2"/>
</dbReference>
<organism evidence="11 12">
    <name type="scientific">Nitrosomonas mobilis</name>
    <dbReference type="NCBI Taxonomy" id="51642"/>
    <lineage>
        <taxon>Bacteria</taxon>
        <taxon>Pseudomonadati</taxon>
        <taxon>Pseudomonadota</taxon>
        <taxon>Betaproteobacteria</taxon>
        <taxon>Nitrosomonadales</taxon>
        <taxon>Nitrosomonadaceae</taxon>
        <taxon>Nitrosomonas</taxon>
    </lineage>
</organism>
<dbReference type="Gene3D" id="1.20.140.160">
    <property type="match status" value="1"/>
</dbReference>
<evidence type="ECO:0000256" key="2">
    <source>
        <dbReference type="ARBA" id="ARBA00022490"/>
    </source>
</evidence>
<evidence type="ECO:0000259" key="9">
    <source>
        <dbReference type="PROSITE" id="PS00715"/>
    </source>
</evidence>
<evidence type="ECO:0000313" key="11">
    <source>
        <dbReference type="EMBL" id="SCZ85913.1"/>
    </source>
</evidence>
<keyword evidence="3 8" id="KW-0805">Transcription regulation</keyword>
<dbReference type="InterPro" id="IPR012759">
    <property type="entry name" value="RNA_pol_sigma_RpoH_proteobac"/>
</dbReference>
<reference evidence="11 12" key="1">
    <citation type="submission" date="2016-10" db="EMBL/GenBank/DDBJ databases">
        <authorList>
            <person name="de Groot N.N."/>
        </authorList>
    </citation>
    <scope>NUCLEOTIDE SEQUENCE [LARGE SCALE GENOMIC DNA]</scope>
    <source>
        <strain evidence="11">1</strain>
    </source>
</reference>
<dbReference type="Pfam" id="PF00140">
    <property type="entry name" value="Sigma70_r1_2"/>
    <property type="match status" value="1"/>
</dbReference>
<dbReference type="Gene3D" id="1.20.120.1810">
    <property type="match status" value="1"/>
</dbReference>
<gene>
    <name evidence="11" type="primary">rpoH</name>
    <name evidence="11" type="ORF">NSMM_460006</name>
</gene>
<feature type="domain" description="RNA polymerase sigma-70" evidence="10">
    <location>
        <begin position="249"/>
        <end position="275"/>
    </location>
</feature>
<dbReference type="OrthoDB" id="9809557at2"/>
<evidence type="ECO:0000259" key="10">
    <source>
        <dbReference type="PROSITE" id="PS00716"/>
    </source>
</evidence>
<accession>A0A1G5SFE6</accession>
<dbReference type="InterPro" id="IPR007630">
    <property type="entry name" value="RNA_pol_sigma70_r4"/>
</dbReference>
<protein>
    <recommendedName>
        <fullName evidence="8">RNA polymerase sigma factor</fullName>
    </recommendedName>
</protein>
<dbReference type="SUPFAM" id="SSF88946">
    <property type="entry name" value="Sigma2 domain of RNA polymerase sigma factors"/>
    <property type="match status" value="1"/>
</dbReference>
<dbReference type="InterPro" id="IPR000943">
    <property type="entry name" value="RNA_pol_sigma70"/>
</dbReference>
<dbReference type="EMBL" id="FMWO01000054">
    <property type="protein sequence ID" value="SCZ85913.1"/>
    <property type="molecule type" value="Genomic_DNA"/>
</dbReference>
<dbReference type="PANTHER" id="PTHR30376">
    <property type="entry name" value="SIGMA FACTOR RPOH HEAT SHOCK RELATED"/>
    <property type="match status" value="1"/>
</dbReference>
<dbReference type="NCBIfam" id="NF005143">
    <property type="entry name" value="PRK06596.1"/>
    <property type="match status" value="1"/>
</dbReference>